<dbReference type="EMBL" id="CAJNIZ010044409">
    <property type="protein sequence ID" value="CAE7687834.1"/>
    <property type="molecule type" value="Genomic_DNA"/>
</dbReference>
<dbReference type="Gene3D" id="3.40.50.300">
    <property type="entry name" value="P-loop containing nucleotide triphosphate hydrolases"/>
    <property type="match status" value="1"/>
</dbReference>
<keyword evidence="2" id="KW-1185">Reference proteome</keyword>
<gene>
    <name evidence="1" type="primary">STR8</name>
    <name evidence="1" type="ORF">SPIL2461_LOCUS19252</name>
</gene>
<evidence type="ECO:0000313" key="1">
    <source>
        <dbReference type="EMBL" id="CAE7687834.1"/>
    </source>
</evidence>
<comment type="caution">
    <text evidence="1">The sequence shown here is derived from an EMBL/GenBank/DDBJ whole genome shotgun (WGS) entry which is preliminary data.</text>
</comment>
<dbReference type="InterPro" id="IPR027417">
    <property type="entry name" value="P-loop_NTPase"/>
</dbReference>
<proteinExistence type="predicted"/>
<dbReference type="OrthoDB" id="10019582at2759"/>
<reference evidence="1" key="1">
    <citation type="submission" date="2021-02" db="EMBL/GenBank/DDBJ databases">
        <authorList>
            <person name="Dougan E. K."/>
            <person name="Rhodes N."/>
            <person name="Thang M."/>
            <person name="Chan C."/>
        </authorList>
    </citation>
    <scope>NUCLEOTIDE SEQUENCE</scope>
</reference>
<dbReference type="Proteomes" id="UP000649617">
    <property type="component" value="Unassembled WGS sequence"/>
</dbReference>
<accession>A0A812WVX9</accession>
<feature type="non-terminal residue" evidence="1">
    <location>
        <position position="134"/>
    </location>
</feature>
<sequence length="134" mass="14892">MSFLKFRRDFVAGNWTQEQFDKQASMRNRGSTSMSILLRSCCEYETWLGNGSVEQAKLALATQFDLVGVTERMNEGLVSLGKLYGLSVPQLAAVGRSIPHKLDNADNKLDWTDEELALATFIAQKSAPIYALAQ</sequence>
<protein>
    <submittedName>
        <fullName evidence="1">STR8 protein</fullName>
    </submittedName>
</protein>
<organism evidence="1 2">
    <name type="scientific">Symbiodinium pilosum</name>
    <name type="common">Dinoflagellate</name>
    <dbReference type="NCBI Taxonomy" id="2952"/>
    <lineage>
        <taxon>Eukaryota</taxon>
        <taxon>Sar</taxon>
        <taxon>Alveolata</taxon>
        <taxon>Dinophyceae</taxon>
        <taxon>Suessiales</taxon>
        <taxon>Symbiodiniaceae</taxon>
        <taxon>Symbiodinium</taxon>
    </lineage>
</organism>
<dbReference type="AlphaFoldDB" id="A0A812WVX9"/>
<evidence type="ECO:0000313" key="2">
    <source>
        <dbReference type="Proteomes" id="UP000649617"/>
    </source>
</evidence>
<name>A0A812WVX9_SYMPI</name>